<dbReference type="Pfam" id="PF07714">
    <property type="entry name" value="PK_Tyr_Ser-Thr"/>
    <property type="match status" value="1"/>
</dbReference>
<evidence type="ECO:0000256" key="3">
    <source>
        <dbReference type="ARBA" id="ARBA00012202"/>
    </source>
</evidence>
<dbReference type="GO" id="GO:0001653">
    <property type="term" value="F:peptide receptor activity"/>
    <property type="evidence" value="ECO:0007669"/>
    <property type="project" value="TreeGrafter"/>
</dbReference>
<evidence type="ECO:0000256" key="1">
    <source>
        <dbReference type="ARBA" id="ARBA00001436"/>
    </source>
</evidence>
<keyword evidence="6 10" id="KW-1133">Transmembrane helix</keyword>
<dbReference type="PROSITE" id="PS50011">
    <property type="entry name" value="PROTEIN_KINASE_DOM"/>
    <property type="match status" value="1"/>
</dbReference>
<dbReference type="GO" id="GO:0005524">
    <property type="term" value="F:ATP binding"/>
    <property type="evidence" value="ECO:0007669"/>
    <property type="project" value="InterPro"/>
</dbReference>
<dbReference type="GO" id="GO:0007168">
    <property type="term" value="P:receptor guanylyl cyclase signaling pathway"/>
    <property type="evidence" value="ECO:0007669"/>
    <property type="project" value="TreeGrafter"/>
</dbReference>
<dbReference type="InterPro" id="IPR050401">
    <property type="entry name" value="Cyclic_nucleotide_synthase"/>
</dbReference>
<dbReference type="EC" id="4.6.1.2" evidence="3"/>
<dbReference type="InterPro" id="IPR001245">
    <property type="entry name" value="Ser-Thr/Tyr_kinase_cat_dom"/>
</dbReference>
<dbReference type="InterPro" id="IPR000719">
    <property type="entry name" value="Prot_kinase_dom"/>
</dbReference>
<evidence type="ECO:0000259" key="11">
    <source>
        <dbReference type="PROSITE" id="PS50011"/>
    </source>
</evidence>
<evidence type="ECO:0000256" key="9">
    <source>
        <dbReference type="ARBA" id="ARBA00023293"/>
    </source>
</evidence>
<organism evidence="12 13">
    <name type="scientific">Dictyocaulus viviparus</name>
    <name type="common">Bovine lungworm</name>
    <dbReference type="NCBI Taxonomy" id="29172"/>
    <lineage>
        <taxon>Eukaryota</taxon>
        <taxon>Metazoa</taxon>
        <taxon>Ecdysozoa</taxon>
        <taxon>Nematoda</taxon>
        <taxon>Chromadorea</taxon>
        <taxon>Rhabditida</taxon>
        <taxon>Rhabditina</taxon>
        <taxon>Rhabditomorpha</taxon>
        <taxon>Strongyloidea</taxon>
        <taxon>Metastrongylidae</taxon>
        <taxon>Dictyocaulus</taxon>
    </lineage>
</organism>
<evidence type="ECO:0000256" key="8">
    <source>
        <dbReference type="ARBA" id="ARBA00023239"/>
    </source>
</evidence>
<evidence type="ECO:0000313" key="13">
    <source>
        <dbReference type="Proteomes" id="UP000053766"/>
    </source>
</evidence>
<protein>
    <recommendedName>
        <fullName evidence="3">guanylate cyclase</fullName>
        <ecNumber evidence="3">4.6.1.2</ecNumber>
    </recommendedName>
</protein>
<evidence type="ECO:0000256" key="5">
    <source>
        <dbReference type="ARBA" id="ARBA00022741"/>
    </source>
</evidence>
<evidence type="ECO:0000256" key="10">
    <source>
        <dbReference type="SAM" id="Phobius"/>
    </source>
</evidence>
<dbReference type="Gene3D" id="1.10.510.10">
    <property type="entry name" value="Transferase(Phosphotransferase) domain 1"/>
    <property type="match status" value="1"/>
</dbReference>
<dbReference type="Proteomes" id="UP000053766">
    <property type="component" value="Unassembled WGS sequence"/>
</dbReference>
<evidence type="ECO:0000256" key="2">
    <source>
        <dbReference type="ARBA" id="ARBA00004370"/>
    </source>
</evidence>
<keyword evidence="8" id="KW-0456">Lyase</keyword>
<dbReference type="GO" id="GO:0004383">
    <property type="term" value="F:guanylate cyclase activity"/>
    <property type="evidence" value="ECO:0007669"/>
    <property type="project" value="UniProtKB-EC"/>
</dbReference>
<dbReference type="Pfam" id="PF01094">
    <property type="entry name" value="ANF_receptor"/>
    <property type="match status" value="1"/>
</dbReference>
<gene>
    <name evidence="12" type="ORF">DICVIV_12851</name>
</gene>
<dbReference type="InterPro" id="IPR001828">
    <property type="entry name" value="ANF_lig-bd_rcpt"/>
</dbReference>
<evidence type="ECO:0000313" key="12">
    <source>
        <dbReference type="EMBL" id="KJH41179.1"/>
    </source>
</evidence>
<dbReference type="Gene3D" id="3.40.50.2300">
    <property type="match status" value="1"/>
</dbReference>
<dbReference type="STRING" id="29172.A0A0D8XC15"/>
<keyword evidence="4 10" id="KW-0812">Transmembrane</keyword>
<proteinExistence type="predicted"/>
<dbReference type="InterPro" id="IPR028082">
    <property type="entry name" value="Peripla_BP_I"/>
</dbReference>
<accession>A0A0D8XC15</accession>
<comment type="catalytic activity">
    <reaction evidence="1">
        <text>GTP = 3',5'-cyclic GMP + diphosphate</text>
        <dbReference type="Rhea" id="RHEA:13665"/>
        <dbReference type="ChEBI" id="CHEBI:33019"/>
        <dbReference type="ChEBI" id="CHEBI:37565"/>
        <dbReference type="ChEBI" id="CHEBI:57746"/>
        <dbReference type="EC" id="4.6.1.2"/>
    </reaction>
</comment>
<dbReference type="SUPFAM" id="SSF56112">
    <property type="entry name" value="Protein kinase-like (PK-like)"/>
    <property type="match status" value="1"/>
</dbReference>
<dbReference type="GO" id="GO:0004016">
    <property type="term" value="F:adenylate cyclase activity"/>
    <property type="evidence" value="ECO:0007669"/>
    <property type="project" value="TreeGrafter"/>
</dbReference>
<sequence length="446" mass="50721">MQAYFFAIAVPSPSSGITKRTWDNGRHHRTDEAAAYAGQLHDSLYTYARALNKTLQQDPNAYRNGKKILENVEMTFEGMSGLVKMSSRGMRSPTFYLDGIDVFGKQEQYGVIEVDGDIGIYKPLYTNETLLWWTRGGIRPRDEPLCGFTGKQRLRIVRVGDVDECPKQFFEENLAWIVAVIVIMALIILASILSIREQIENLNSLWQIPFSALESITSEKSKVSQRSLQSGTSSALNKIDIEALTATRNYEFFFYQRECVAALKHEALAKLAPLDPNEIRQVMRELDNDNLNHFVGLCLDTSQLLSLWKFCGRGSLHDVIMKGSMMMDSYFVFALLRDVVDGLHYIHRSFLQYHGFLTSKCCLVDQHWQVKISSYGLQAVRRSDKRLPEDLLWTAPEILRKNDMNGSKEGDIYRNGFHISAESAVVHAGSNRLQLLIQAYKAQYCG</sequence>
<dbReference type="GO" id="GO:0005886">
    <property type="term" value="C:plasma membrane"/>
    <property type="evidence" value="ECO:0007669"/>
    <property type="project" value="TreeGrafter"/>
</dbReference>
<reference evidence="12 13" key="1">
    <citation type="submission" date="2013-11" db="EMBL/GenBank/DDBJ databases">
        <title>Draft genome of the bovine lungworm Dictyocaulus viviparus.</title>
        <authorList>
            <person name="Mitreva M."/>
        </authorList>
    </citation>
    <scope>NUCLEOTIDE SEQUENCE [LARGE SCALE GENOMIC DNA]</scope>
    <source>
        <strain evidence="12 13">HannoverDv2000</strain>
    </source>
</reference>
<dbReference type="OrthoDB" id="302535at2759"/>
<evidence type="ECO:0000256" key="7">
    <source>
        <dbReference type="ARBA" id="ARBA00023136"/>
    </source>
</evidence>
<keyword evidence="13" id="KW-1185">Reference proteome</keyword>
<dbReference type="GO" id="GO:0004672">
    <property type="term" value="F:protein kinase activity"/>
    <property type="evidence" value="ECO:0007669"/>
    <property type="project" value="InterPro"/>
</dbReference>
<comment type="subcellular location">
    <subcellularLocation>
        <location evidence="2">Membrane</location>
    </subcellularLocation>
</comment>
<dbReference type="PANTHER" id="PTHR11920:SF495">
    <property type="entry name" value="RECEPTOR-TYPE GUANYLATE CYCLASE GCY-7"/>
    <property type="match status" value="1"/>
</dbReference>
<dbReference type="InterPro" id="IPR011009">
    <property type="entry name" value="Kinase-like_dom_sf"/>
</dbReference>
<feature type="domain" description="Protein kinase" evidence="11">
    <location>
        <begin position="199"/>
        <end position="446"/>
    </location>
</feature>
<dbReference type="SUPFAM" id="SSF53822">
    <property type="entry name" value="Periplasmic binding protein-like I"/>
    <property type="match status" value="1"/>
</dbReference>
<keyword evidence="7 10" id="KW-0472">Membrane</keyword>
<name>A0A0D8XC15_DICVI</name>
<dbReference type="EMBL" id="KN716885">
    <property type="protein sequence ID" value="KJH41179.1"/>
    <property type="molecule type" value="Genomic_DNA"/>
</dbReference>
<reference evidence="13" key="2">
    <citation type="journal article" date="2016" name="Sci. Rep.">
        <title>Dictyocaulus viviparus genome, variome and transcriptome elucidate lungworm biology and support future intervention.</title>
        <authorList>
            <person name="McNulty S.N."/>
            <person name="Strube C."/>
            <person name="Rosa B.A."/>
            <person name="Martin J.C."/>
            <person name="Tyagi R."/>
            <person name="Choi Y.J."/>
            <person name="Wang Q."/>
            <person name="Hallsworth Pepin K."/>
            <person name="Zhang X."/>
            <person name="Ozersky P."/>
            <person name="Wilson R.K."/>
            <person name="Sternberg P.W."/>
            <person name="Gasser R.B."/>
            <person name="Mitreva M."/>
        </authorList>
    </citation>
    <scope>NUCLEOTIDE SEQUENCE [LARGE SCALE GENOMIC DNA]</scope>
    <source>
        <strain evidence="13">HannoverDv2000</strain>
    </source>
</reference>
<dbReference type="PANTHER" id="PTHR11920">
    <property type="entry name" value="GUANYLYL CYCLASE"/>
    <property type="match status" value="1"/>
</dbReference>
<dbReference type="AlphaFoldDB" id="A0A0D8XC15"/>
<evidence type="ECO:0000256" key="6">
    <source>
        <dbReference type="ARBA" id="ARBA00022989"/>
    </source>
</evidence>
<keyword evidence="9" id="KW-0141">cGMP biosynthesis</keyword>
<feature type="transmembrane region" description="Helical" evidence="10">
    <location>
        <begin position="174"/>
        <end position="195"/>
    </location>
</feature>
<evidence type="ECO:0000256" key="4">
    <source>
        <dbReference type="ARBA" id="ARBA00022692"/>
    </source>
</evidence>
<keyword evidence="5" id="KW-0547">Nucleotide-binding</keyword>